<reference evidence="1 2" key="1">
    <citation type="journal article" date="2009" name="J. Bacteriol.">
        <title>Draft genome sequence of the extremely acidophilic bacterium Acidithiobacillus caldus ATCC 51756 reveals metabolic versatility in the genus Acidithiobacillus.</title>
        <authorList>
            <person name="Valdes J."/>
            <person name="Quatrini R."/>
            <person name="Hallberg K."/>
            <person name="Dopson M."/>
            <person name="Valenzuela P.D."/>
            <person name="Holmes D.S."/>
        </authorList>
    </citation>
    <scope>NUCLEOTIDE SEQUENCE [LARGE SCALE GENOMIC DNA]</scope>
    <source>
        <strain evidence="2">ATCC 51756 / DSM 8584 / KU</strain>
    </source>
</reference>
<protein>
    <submittedName>
        <fullName evidence="1">Uncharacterized protein</fullName>
    </submittedName>
</protein>
<sequence>MEKVLTESSWKWPLVLAAVLGLSAGMGSTTVSAHVIISSRGACHWLRRNAVQPSPATRRIFAQARRLSGTKTSIYLDRSKTIAHVAHIPDAPYLTAIVGREARCVAVSPVWLDPLTTAERLWLTLVGIGGLEHPHTYKMMLHAAENPPSGLFSGLARWWGRRTADRAILASEKQATLWLRKDNPKAAYAALERLQRLPDFATDHWLPKISAQKRAVQQG</sequence>
<proteinExistence type="predicted"/>
<dbReference type="KEGG" id="acz:Acaty_c0191"/>
<dbReference type="Proteomes" id="UP000005522">
    <property type="component" value="Chromosome"/>
</dbReference>
<accession>A0A059ZVZ2</accession>
<dbReference type="EMBL" id="CP005986">
    <property type="protein sequence ID" value="AIA54082.1"/>
    <property type="molecule type" value="Genomic_DNA"/>
</dbReference>
<organism evidence="1 2">
    <name type="scientific">Acidithiobacillus caldus (strain ATCC 51756 / DSM 8584 / KU)</name>
    <dbReference type="NCBI Taxonomy" id="637389"/>
    <lineage>
        <taxon>Bacteria</taxon>
        <taxon>Pseudomonadati</taxon>
        <taxon>Pseudomonadota</taxon>
        <taxon>Acidithiobacillia</taxon>
        <taxon>Acidithiobacillales</taxon>
        <taxon>Acidithiobacillaceae</taxon>
        <taxon>Acidithiobacillus</taxon>
    </lineage>
</organism>
<evidence type="ECO:0000313" key="2">
    <source>
        <dbReference type="Proteomes" id="UP000005522"/>
    </source>
</evidence>
<dbReference type="HOGENOM" id="CLU_109680_0_0_6"/>
<dbReference type="eggNOG" id="ENOG5031X47">
    <property type="taxonomic scope" value="Bacteria"/>
</dbReference>
<gene>
    <name evidence="1" type="ORF">Acaty_c0191</name>
</gene>
<evidence type="ECO:0000313" key="1">
    <source>
        <dbReference type="EMBL" id="AIA54082.1"/>
    </source>
</evidence>
<name>A0A059ZVZ2_ACICK</name>
<dbReference type="AlphaFoldDB" id="A0A059ZVZ2"/>